<evidence type="ECO:0000313" key="1">
    <source>
        <dbReference type="EMBL" id="OSD05492.1"/>
    </source>
</evidence>
<dbReference type="AlphaFoldDB" id="A0A1Y2IZW2"/>
<evidence type="ECO:0008006" key="3">
    <source>
        <dbReference type="Google" id="ProtNLM"/>
    </source>
</evidence>
<keyword evidence="2" id="KW-1185">Reference proteome</keyword>
<dbReference type="PANTHER" id="PTHR33099:SF7">
    <property type="entry name" value="MYND-TYPE DOMAIN-CONTAINING PROTEIN"/>
    <property type="match status" value="1"/>
</dbReference>
<organism evidence="1 2">
    <name type="scientific">Trametes coccinea (strain BRFM310)</name>
    <name type="common">Pycnoporus coccineus</name>
    <dbReference type="NCBI Taxonomy" id="1353009"/>
    <lineage>
        <taxon>Eukaryota</taxon>
        <taxon>Fungi</taxon>
        <taxon>Dikarya</taxon>
        <taxon>Basidiomycota</taxon>
        <taxon>Agaricomycotina</taxon>
        <taxon>Agaricomycetes</taxon>
        <taxon>Polyporales</taxon>
        <taxon>Polyporaceae</taxon>
        <taxon>Trametes</taxon>
    </lineage>
</organism>
<reference evidence="1 2" key="1">
    <citation type="journal article" date="2015" name="Biotechnol. Biofuels">
        <title>Enhanced degradation of softwood versus hardwood by the white-rot fungus Pycnoporus coccineus.</title>
        <authorList>
            <person name="Couturier M."/>
            <person name="Navarro D."/>
            <person name="Chevret D."/>
            <person name="Henrissat B."/>
            <person name="Piumi F."/>
            <person name="Ruiz-Duenas F.J."/>
            <person name="Martinez A.T."/>
            <person name="Grigoriev I.V."/>
            <person name="Riley R."/>
            <person name="Lipzen A."/>
            <person name="Berrin J.G."/>
            <person name="Master E.R."/>
            <person name="Rosso M.N."/>
        </authorList>
    </citation>
    <scope>NUCLEOTIDE SEQUENCE [LARGE SCALE GENOMIC DNA]</scope>
    <source>
        <strain evidence="1 2">BRFM310</strain>
    </source>
</reference>
<dbReference type="OrthoDB" id="3058546at2759"/>
<sequence length="473" mass="53267">MKAFKDLNSLPCIGDCPSIEAAQINEMSSYRPYAAQEAIAELPPSKEDMRSEEELAIMQHNAKRVQMLEKLCRKVNNHACGYLNHPFQLRITRRGCEFDAPITPSPVPESDVRDEAEAKRLEELLKRWYDHATVSGYGDVHEQVTKVDSEVRNAREISASEFTVGRKLLRSIQRQWRKHFVPGTRVRAEPYKIHLYGPGGGFKEHRDTPQKDLVGTFLLGLGDTTGRGEGLYVDGKRMTAHPGQWCAFYPDVPHHVATLYKGYRAVIAFKIFRAGKRSHETKQTARLREQVTQVLKKMKPTYGILLEHKYCLATEYFNGFDAILLDAARSLKGLEVHHLPVAVGMSSEWGSDDYKPWTMECGTTVHPFARSYIELSSGCNDSLDEDGEEDIHVRCGYPWLAGKRNIPFFGLLGVDRYCYKAVGEGPEETVNYVGNEAEAWREDSVYLSYALVVLKAGDSNVASLKPPATSSTD</sequence>
<proteinExistence type="predicted"/>
<name>A0A1Y2IZW2_TRAC3</name>
<dbReference type="Gene3D" id="2.60.120.620">
    <property type="entry name" value="q2cbj1_9rhob like domain"/>
    <property type="match status" value="1"/>
</dbReference>
<accession>A0A1Y2IZW2</accession>
<protein>
    <recommendedName>
        <fullName evidence="3">Prolyl 4-hydroxylase alpha subunit Fe(2+) 2OG dioxygenase domain-containing protein</fullName>
    </recommendedName>
</protein>
<dbReference type="Proteomes" id="UP000193067">
    <property type="component" value="Unassembled WGS sequence"/>
</dbReference>
<evidence type="ECO:0000313" key="2">
    <source>
        <dbReference type="Proteomes" id="UP000193067"/>
    </source>
</evidence>
<dbReference type="PANTHER" id="PTHR33099">
    <property type="entry name" value="FE2OG DIOXYGENASE DOMAIN-CONTAINING PROTEIN"/>
    <property type="match status" value="1"/>
</dbReference>
<gene>
    <name evidence="1" type="ORF">PYCCODRAFT_1385320</name>
</gene>
<dbReference type="EMBL" id="KZ084093">
    <property type="protein sequence ID" value="OSD05492.1"/>
    <property type="molecule type" value="Genomic_DNA"/>
</dbReference>